<evidence type="ECO:0000256" key="1">
    <source>
        <dbReference type="SAM" id="Phobius"/>
    </source>
</evidence>
<accession>A0A4R7FMJ9</accession>
<keyword evidence="1" id="KW-1133">Transmembrane helix</keyword>
<feature type="transmembrane region" description="Helical" evidence="1">
    <location>
        <begin position="143"/>
        <end position="164"/>
    </location>
</feature>
<dbReference type="EMBL" id="SOAM01000002">
    <property type="protein sequence ID" value="TDS77701.1"/>
    <property type="molecule type" value="Genomic_DNA"/>
</dbReference>
<feature type="transmembrane region" description="Helical" evidence="1">
    <location>
        <begin position="190"/>
        <end position="209"/>
    </location>
</feature>
<gene>
    <name evidence="2" type="ORF">CLV52_2661</name>
</gene>
<reference evidence="2 3" key="1">
    <citation type="submission" date="2019-03" db="EMBL/GenBank/DDBJ databases">
        <title>Genomic Encyclopedia of Archaeal and Bacterial Type Strains, Phase II (KMG-II): from individual species to whole genera.</title>
        <authorList>
            <person name="Goeker M."/>
        </authorList>
    </citation>
    <scope>NUCLEOTIDE SEQUENCE [LARGE SCALE GENOMIC DNA]</scope>
    <source>
        <strain evidence="2 3">DSM 24782</strain>
    </source>
</reference>
<dbReference type="AlphaFoldDB" id="A0A4R7FMJ9"/>
<proteinExistence type="predicted"/>
<feature type="transmembrane region" description="Helical" evidence="1">
    <location>
        <begin position="104"/>
        <end position="131"/>
    </location>
</feature>
<sequence>MVVASPPVKTQPREPLAWVLLPLALLAYAGAVIFAVVFVTGVAVTVSAATSTAPIPVPLYASAPLHPTAGTHAYSGGPYIADGTTVTATEFTAGVSGLDLATRIALTIGGTVWSATVAVVAAMVGAALLRLRRRNPDRRASRVLLSAAVTLTIGRVVAQVITAWSDIRLGHVAWIGQDGIRDFTGISPDMIDLTPFGIAALMLAIVVVMRRSEQVDP</sequence>
<feature type="transmembrane region" description="Helical" evidence="1">
    <location>
        <begin position="16"/>
        <end position="49"/>
    </location>
</feature>
<evidence type="ECO:0000313" key="3">
    <source>
        <dbReference type="Proteomes" id="UP000295344"/>
    </source>
</evidence>
<keyword evidence="1" id="KW-0472">Membrane</keyword>
<protein>
    <submittedName>
        <fullName evidence="2">Uncharacterized protein</fullName>
    </submittedName>
</protein>
<keyword evidence="1" id="KW-0812">Transmembrane</keyword>
<evidence type="ECO:0000313" key="2">
    <source>
        <dbReference type="EMBL" id="TDS77701.1"/>
    </source>
</evidence>
<comment type="caution">
    <text evidence="2">The sequence shown here is derived from an EMBL/GenBank/DDBJ whole genome shotgun (WGS) entry which is preliminary data.</text>
</comment>
<keyword evidence="3" id="KW-1185">Reference proteome</keyword>
<dbReference type="Proteomes" id="UP000295344">
    <property type="component" value="Unassembled WGS sequence"/>
</dbReference>
<organism evidence="2 3">
    <name type="scientific">Amnibacterium kyonggiense</name>
    <dbReference type="NCBI Taxonomy" id="595671"/>
    <lineage>
        <taxon>Bacteria</taxon>
        <taxon>Bacillati</taxon>
        <taxon>Actinomycetota</taxon>
        <taxon>Actinomycetes</taxon>
        <taxon>Micrococcales</taxon>
        <taxon>Microbacteriaceae</taxon>
        <taxon>Amnibacterium</taxon>
    </lineage>
</organism>
<name>A0A4R7FMJ9_9MICO</name>